<evidence type="ECO:0000259" key="1">
    <source>
        <dbReference type="Pfam" id="PF07969"/>
    </source>
</evidence>
<gene>
    <name evidence="2" type="ORF">F8D52_06115</name>
</gene>
<dbReference type="SUPFAM" id="SSF51338">
    <property type="entry name" value="Composite domain of metallo-dependent hydrolases"/>
    <property type="match status" value="1"/>
</dbReference>
<proteinExistence type="predicted"/>
<protein>
    <submittedName>
        <fullName evidence="2">Amidohydrolase family protein</fullName>
    </submittedName>
</protein>
<keyword evidence="3" id="KW-1185">Reference proteome</keyword>
<comment type="caution">
    <text evidence="2">The sequence shown here is derived from an EMBL/GenBank/DDBJ whole genome shotgun (WGS) entry which is preliminary data.</text>
</comment>
<dbReference type="Pfam" id="PF07969">
    <property type="entry name" value="Amidohydro_3"/>
    <property type="match status" value="1"/>
</dbReference>
<dbReference type="InterPro" id="IPR013108">
    <property type="entry name" value="Amidohydro_3"/>
</dbReference>
<accession>A0A5N4BSI0</accession>
<dbReference type="Gene3D" id="2.30.40.10">
    <property type="entry name" value="Urease, subunit C, domain 1"/>
    <property type="match status" value="1"/>
</dbReference>
<dbReference type="EMBL" id="VTPV01000003">
    <property type="protein sequence ID" value="KAB1231381.1"/>
    <property type="molecule type" value="Genomic_DNA"/>
</dbReference>
<dbReference type="Gene3D" id="3.20.20.140">
    <property type="entry name" value="Metal-dependent hydrolases"/>
    <property type="match status" value="1"/>
</dbReference>
<name>A0A5N4BSI0_9FLAO</name>
<reference evidence="2 3" key="1">
    <citation type="journal article" date="2019" name="Stand. Genomic Sci.">
        <title>Draft Whole-Genome Sequence of a Novel Chryseobacterium viscerum Strain Isolated from Fresh Water at Dripping Springs, New Mexico.</title>
        <authorList>
            <person name="Kyndt J.A."/>
            <person name="Moore T.C."/>
        </authorList>
    </citation>
    <scope>NUCLEOTIDE SEQUENCE [LARGE SCALE GENOMIC DNA]</scope>
    <source>
        <strain evidence="2 3">DPS</strain>
    </source>
</reference>
<dbReference type="SUPFAM" id="SSF51556">
    <property type="entry name" value="Metallo-dependent hydrolases"/>
    <property type="match status" value="1"/>
</dbReference>
<evidence type="ECO:0000313" key="2">
    <source>
        <dbReference type="EMBL" id="KAB1231381.1"/>
    </source>
</evidence>
<dbReference type="InterPro" id="IPR011059">
    <property type="entry name" value="Metal-dep_hydrolase_composite"/>
</dbReference>
<evidence type="ECO:0000313" key="3">
    <source>
        <dbReference type="Proteomes" id="UP000326384"/>
    </source>
</evidence>
<dbReference type="Proteomes" id="UP000326384">
    <property type="component" value="Unassembled WGS sequence"/>
</dbReference>
<dbReference type="RefSeq" id="WP_152289308.1">
    <property type="nucleotide sequence ID" value="NZ_VTPV01000003.1"/>
</dbReference>
<organism evidence="2 3">
    <name type="scientific">Chryseobacterium viscerum</name>
    <dbReference type="NCBI Taxonomy" id="1037377"/>
    <lineage>
        <taxon>Bacteria</taxon>
        <taxon>Pseudomonadati</taxon>
        <taxon>Bacteroidota</taxon>
        <taxon>Flavobacteriia</taxon>
        <taxon>Flavobacteriales</taxon>
        <taxon>Weeksellaceae</taxon>
        <taxon>Chryseobacterium group</taxon>
        <taxon>Chryseobacterium</taxon>
    </lineage>
</organism>
<feature type="domain" description="Amidohydrolase 3" evidence="1">
    <location>
        <begin position="110"/>
        <end position="616"/>
    </location>
</feature>
<dbReference type="PANTHER" id="PTHR22642:SF2">
    <property type="entry name" value="PROTEIN LONG AFTER FAR-RED 3"/>
    <property type="match status" value="1"/>
</dbReference>
<dbReference type="InterPro" id="IPR032466">
    <property type="entry name" value="Metal_Hydrolase"/>
</dbReference>
<sequence>MEKQHTHTHGCTHCSCDNPILKIFKEELFSAENLTKINPGSGKATHEKPQTLMISGGTIRPMIGGSTANVEAIGIADGKVVITGEKKDVEEYMVKNHPGFHKKELTGTQTLLPGLIEPHVHMVPTAMMHGWLDLSPFEEQNLRPIYDLTSVGLIINKNIPKIPGYVILGRGLDPSLMPFEEINGKKELITINNTVLDGINADTPMMLLSASMHTLYLNTKALKHVFDHSTEIQDNYKTVERYISETKGQLQEGLQMTPALKVVKLQIIVMSIQINSYLTDLFKTANSRGVTFMYDAGLNKGSEILLTKYFETHPELVRTGGAYLCSSQEDVDKLDPYKEPDHYKPVYCGHIKVVSDGSNQGLTGYQSSPYLCDPADNTGVFNFPQAGIPAHTIPPSYNTLINTVVAVKGWPLMVHANGDQAVTFAINAYQRALAQYRGAELRNRIEHCSLLTADQITNMLQMGVSPSFLIGHVGYWGYAFKKVIFGEKAQMLDLCGSTLAAGMRITLHSDNEVSPLGPLRMMEQSITRIMERKTTSIEVLNSAECITPEQALIAVTYDAAWQCYADKWVGSLNTGYFADFVILEQDPLTLTTQASQYMKMRNIPVLETWVGGIPVYINDKNAKVVTEKDMTLSENQ</sequence>
<dbReference type="PANTHER" id="PTHR22642">
    <property type="entry name" value="IMIDAZOLONEPROPIONASE"/>
    <property type="match status" value="1"/>
</dbReference>
<dbReference type="Gene3D" id="3.10.310.70">
    <property type="match status" value="1"/>
</dbReference>